<sequence>MASSVGFAHPTSSLIINKKDKCLSVVPSTSQLSIYKCKKPISNNISMAMATRQSERKPATTGSMKSPMTMTEKLLAKGAEKAEVKAGDNVWVNVDVFMTNDISGPGSIGIFQKEFGENAKANPDYKGVCHIALAQEGHCRPGEILLGTDSHTCTAGAFGQFATGIGNTEAGFVLGTGALLLKIIGEISVAGATYKSMEFVGTTIESLNMEERMTLCNMVIEAGGKNGVVAADSTTFKYLEDKTSLPYEPVYSDALASFHSEFRFDISKLEPLVAKPHSPDNRALARECKDIKIDRVYIGSCTGGKTQDFLAAAKLFLASGKKVKVPTFLVPATQKVWVDIYTLIVPGSGGKTCSQIFEEAGCDTPASPSCAACMGGPKDTYARMNEAQVCVSTTNRNFPGRMGHKEGQIYLASPYTATASALTGYITDPREFLH</sequence>
<dbReference type="InterPro" id="IPR015931">
    <property type="entry name" value="Acnase/IPM_dHydase_lsu_aba_1/3"/>
</dbReference>
<feature type="domain" description="Aconitase/3-isopropylmalate dehydratase large subunit alpha/beta/alpha" evidence="5">
    <location>
        <begin position="179"/>
        <end position="424"/>
    </location>
</feature>
<accession>A0A0B0NMZ6</accession>
<organism evidence="6 7">
    <name type="scientific">Gossypium arboreum</name>
    <name type="common">Tree cotton</name>
    <name type="synonym">Gossypium nanking</name>
    <dbReference type="NCBI Taxonomy" id="29729"/>
    <lineage>
        <taxon>Eukaryota</taxon>
        <taxon>Viridiplantae</taxon>
        <taxon>Streptophyta</taxon>
        <taxon>Embryophyta</taxon>
        <taxon>Tracheophyta</taxon>
        <taxon>Spermatophyta</taxon>
        <taxon>Magnoliopsida</taxon>
        <taxon>eudicotyledons</taxon>
        <taxon>Gunneridae</taxon>
        <taxon>Pentapetalae</taxon>
        <taxon>rosids</taxon>
        <taxon>malvids</taxon>
        <taxon>Malvales</taxon>
        <taxon>Malvaceae</taxon>
        <taxon>Malvoideae</taxon>
        <taxon>Gossypium</taxon>
    </lineage>
</organism>
<gene>
    <name evidence="6" type="ORF">F383_02692</name>
</gene>
<dbReference type="GO" id="GO:0016829">
    <property type="term" value="F:lyase activity"/>
    <property type="evidence" value="ECO:0007669"/>
    <property type="project" value="UniProtKB-KW"/>
</dbReference>
<dbReference type="SUPFAM" id="SSF53732">
    <property type="entry name" value="Aconitase iron-sulfur domain"/>
    <property type="match status" value="1"/>
</dbReference>
<evidence type="ECO:0000259" key="5">
    <source>
        <dbReference type="Pfam" id="PF00330"/>
    </source>
</evidence>
<dbReference type="PANTHER" id="PTHR43822">
    <property type="entry name" value="HOMOACONITASE, MITOCHONDRIAL-RELATED"/>
    <property type="match status" value="1"/>
</dbReference>
<keyword evidence="4" id="KW-0456">Lyase</keyword>
<keyword evidence="3" id="KW-0411">Iron-sulfur</keyword>
<dbReference type="PANTHER" id="PTHR43822:SF11">
    <property type="entry name" value="3-ISOPROPYLMALATE DEHYDRATASE"/>
    <property type="match status" value="1"/>
</dbReference>
<dbReference type="Gene3D" id="3.30.499.10">
    <property type="entry name" value="Aconitase, domain 3"/>
    <property type="match status" value="3"/>
</dbReference>
<dbReference type="InterPro" id="IPR036008">
    <property type="entry name" value="Aconitase_4Fe-4S_dom"/>
</dbReference>
<proteinExistence type="predicted"/>
<dbReference type="Pfam" id="PF00330">
    <property type="entry name" value="Aconitase"/>
    <property type="match status" value="1"/>
</dbReference>
<dbReference type="GO" id="GO:0043436">
    <property type="term" value="P:oxoacid metabolic process"/>
    <property type="evidence" value="ECO:0007669"/>
    <property type="project" value="UniProtKB-ARBA"/>
</dbReference>
<dbReference type="EMBL" id="KN400729">
    <property type="protein sequence ID" value="KHG14032.1"/>
    <property type="molecule type" value="Genomic_DNA"/>
</dbReference>
<dbReference type="AlphaFoldDB" id="A0A0B0NMZ6"/>
<name>A0A0B0NMZ6_GOSAR</name>
<evidence type="ECO:0000313" key="6">
    <source>
        <dbReference type="EMBL" id="KHG14032.1"/>
    </source>
</evidence>
<dbReference type="InterPro" id="IPR050067">
    <property type="entry name" value="IPM_dehydratase_rel_enz"/>
</dbReference>
<dbReference type="PRINTS" id="PR00415">
    <property type="entry name" value="ACONITASE"/>
</dbReference>
<evidence type="ECO:0000256" key="2">
    <source>
        <dbReference type="ARBA" id="ARBA00023004"/>
    </source>
</evidence>
<dbReference type="GO" id="GO:0046872">
    <property type="term" value="F:metal ion binding"/>
    <property type="evidence" value="ECO:0007669"/>
    <property type="project" value="UniProtKB-KW"/>
</dbReference>
<dbReference type="GO" id="GO:0051536">
    <property type="term" value="F:iron-sulfur cluster binding"/>
    <property type="evidence" value="ECO:0007669"/>
    <property type="project" value="UniProtKB-KW"/>
</dbReference>
<evidence type="ECO:0000256" key="3">
    <source>
        <dbReference type="ARBA" id="ARBA00023014"/>
    </source>
</evidence>
<evidence type="ECO:0000256" key="4">
    <source>
        <dbReference type="ARBA" id="ARBA00023239"/>
    </source>
</evidence>
<keyword evidence="2" id="KW-0408">Iron</keyword>
<dbReference type="Proteomes" id="UP000032142">
    <property type="component" value="Unassembled WGS sequence"/>
</dbReference>
<dbReference type="InterPro" id="IPR001030">
    <property type="entry name" value="Acoase/IPM_deHydtase_lsu_aba"/>
</dbReference>
<evidence type="ECO:0000313" key="7">
    <source>
        <dbReference type="Proteomes" id="UP000032142"/>
    </source>
</evidence>
<protein>
    <submittedName>
        <fullName evidence="6">3-isopropylmalate dehydratase-like protein</fullName>
    </submittedName>
</protein>
<evidence type="ECO:0000256" key="1">
    <source>
        <dbReference type="ARBA" id="ARBA00022723"/>
    </source>
</evidence>
<keyword evidence="7" id="KW-1185">Reference proteome</keyword>
<dbReference type="FunFam" id="3.30.499.10:FF:000010">
    <property type="entry name" value="3-isopropylmalate dehydratase large subunit, chloroplastic-like"/>
    <property type="match status" value="1"/>
</dbReference>
<reference evidence="7" key="1">
    <citation type="submission" date="2014-09" db="EMBL/GenBank/DDBJ databases">
        <authorList>
            <person name="Mudge J."/>
            <person name="Ramaraj T."/>
            <person name="Lindquist I.E."/>
            <person name="Bharti A.K."/>
            <person name="Sundararajan A."/>
            <person name="Cameron C.T."/>
            <person name="Woodward J.E."/>
            <person name="May G.D."/>
            <person name="Brubaker C."/>
            <person name="Broadhvest J."/>
            <person name="Wilkins T.A."/>
        </authorList>
    </citation>
    <scope>NUCLEOTIDE SEQUENCE</scope>
    <source>
        <strain evidence="7">cv. AKA8401</strain>
    </source>
</reference>
<keyword evidence="1" id="KW-0479">Metal-binding</keyword>